<dbReference type="PANTHER" id="PTHR43682">
    <property type="entry name" value="LACTATE UTILIZATION PROTEIN C"/>
    <property type="match status" value="1"/>
</dbReference>
<dbReference type="EMBL" id="JAFBER010000035">
    <property type="protein sequence ID" value="MBM7646955.1"/>
    <property type="molecule type" value="Genomic_DNA"/>
</dbReference>
<name>A0ABS2Q3T1_9BACL</name>
<dbReference type="SUPFAM" id="SSF100950">
    <property type="entry name" value="NagB/RpiA/CoA transferase-like"/>
    <property type="match status" value="1"/>
</dbReference>
<dbReference type="Gene3D" id="3.40.50.10420">
    <property type="entry name" value="NagB/RpiA/CoA transferase-like"/>
    <property type="match status" value="1"/>
</dbReference>
<dbReference type="HAMAP" id="MF_02104">
    <property type="entry name" value="LutC"/>
    <property type="match status" value="1"/>
</dbReference>
<evidence type="ECO:0000313" key="3">
    <source>
        <dbReference type="EMBL" id="MBM7646955.1"/>
    </source>
</evidence>
<dbReference type="InterPro" id="IPR037171">
    <property type="entry name" value="NagB/RpiA_transferase-like"/>
</dbReference>
<dbReference type="Pfam" id="PF02589">
    <property type="entry name" value="LUD_dom"/>
    <property type="match status" value="1"/>
</dbReference>
<dbReference type="InterPro" id="IPR022823">
    <property type="entry name" value="LutC"/>
</dbReference>
<dbReference type="PANTHER" id="PTHR43682:SF1">
    <property type="entry name" value="LACTATE UTILIZATION PROTEIN C"/>
    <property type="match status" value="1"/>
</dbReference>
<comment type="similarity">
    <text evidence="1">Belongs to the LutC/YkgG family.</text>
</comment>
<comment type="caution">
    <text evidence="3">The sequence shown here is derived from an EMBL/GenBank/DDBJ whole genome shotgun (WGS) entry which is preliminary data.</text>
</comment>
<gene>
    <name evidence="1" type="primary">lutC</name>
    <name evidence="3" type="ORF">JOD45_003190</name>
</gene>
<feature type="domain" description="LUD" evidence="2">
    <location>
        <begin position="49"/>
        <end position="230"/>
    </location>
</feature>
<comment type="function">
    <text evidence="1">Is involved in L-lactate degradation and allows cells to grow with lactate as the sole carbon source.</text>
</comment>
<organism evidence="3 4">
    <name type="scientific">Scopulibacillus daqui</name>
    <dbReference type="NCBI Taxonomy" id="1469162"/>
    <lineage>
        <taxon>Bacteria</taxon>
        <taxon>Bacillati</taxon>
        <taxon>Bacillota</taxon>
        <taxon>Bacilli</taxon>
        <taxon>Bacillales</taxon>
        <taxon>Sporolactobacillaceae</taxon>
        <taxon>Scopulibacillus</taxon>
    </lineage>
</organism>
<accession>A0ABS2Q3T1</accession>
<evidence type="ECO:0000313" key="4">
    <source>
        <dbReference type="Proteomes" id="UP000808914"/>
    </source>
</evidence>
<keyword evidence="4" id="KW-1185">Reference proteome</keyword>
<evidence type="ECO:0000259" key="2">
    <source>
        <dbReference type="Pfam" id="PF02589"/>
    </source>
</evidence>
<dbReference type="InterPro" id="IPR024185">
    <property type="entry name" value="FTHF_cligase-like_sf"/>
</dbReference>
<dbReference type="Proteomes" id="UP000808914">
    <property type="component" value="Unassembled WGS sequence"/>
</dbReference>
<protein>
    <recommendedName>
        <fullName evidence="1">Lactate utilization protein C</fullName>
    </recommendedName>
</protein>
<dbReference type="RefSeq" id="WP_205004825.1">
    <property type="nucleotide sequence ID" value="NZ_JAFBER010000035.1"/>
</dbReference>
<evidence type="ECO:0000256" key="1">
    <source>
        <dbReference type="HAMAP-Rule" id="MF_02104"/>
    </source>
</evidence>
<reference evidence="3 4" key="1">
    <citation type="submission" date="2021-01" db="EMBL/GenBank/DDBJ databases">
        <title>Genomic Encyclopedia of Type Strains, Phase IV (KMG-IV): sequencing the most valuable type-strain genomes for metagenomic binning, comparative biology and taxonomic classification.</title>
        <authorList>
            <person name="Goeker M."/>
        </authorList>
    </citation>
    <scope>NUCLEOTIDE SEQUENCE [LARGE SCALE GENOMIC DNA]</scope>
    <source>
        <strain evidence="3 4">DSM 28236</strain>
    </source>
</reference>
<dbReference type="InterPro" id="IPR003741">
    <property type="entry name" value="LUD_dom"/>
</dbReference>
<proteinExistence type="inferred from homology"/>
<sequence>MAIENREAVLSQLSERLGRKRPETVEKPDWTISPQRSVFEGLTQDELVSKLIEQCEAIHTEVKLATRAQLIEAVNSYLKEWGAKTVIYANDKRFNDYGLSEFLINESTLDCRMWESENKEENIEFAKKADVGMTFSDITLAESGTAVLFNDGIKGRPVSLLPESYIAIIPKSTIVPRLTQAAEAIHQQSMRGEKLPSCVNFISGPSNSADIEMNLVVGVHGPVRAGYIIVDDKENL</sequence>